<sequence>MTTTTGAGRDDATAGPRAELAAVAALTPFAGERTWRDVLFAADGGFSRPDDPDRKLLAALLAEYPVLDRHAATLPERAHLDWLERILGIPRLPVLPDRVVARATVDPRSAPAVVERGTLLRGGKDATGAERRYATEEALTAHGAALVGVRTLVPGGPSPALPGLAGAAPEFPLDPHAGSPAPHRLRVHSPLLAFEGGSMTVELGFAGAAGAAGLAPAVWHFPRPDGTEGAVTGAVSAATVTVVLTGGCTVAPGRVPWIEARIPDTAELPVDLVFERVEVKVVGRAVLPQAGFFNDGALDVTKEFQPFGAVAKRGDALYLSSDEAFGKPLAALEVAVEVLQEEGAVLSSAFGGSGVPAYLSEAVTREIEEFSRTSSVEESDQIWLTLRNIRGFLAPRSGPSVHWQRHEADGWVTIATVENTFSGFSRTDLGGVSSSPSAVGGKQGHFVRAFLAKGDFGWTHYQEAVADFATKAVAGSKPTMPVPPVPPVCSRIALRYTTVAVPAERVEVLNGWARRVKPADDVPFRPFTRSVSDGGDTGMVAIGLGLPANAAGSTVSLYLDVDSAAPCDSAEDPDARWEWWAGGRWRPLAVTDGSSLLRESGLLRFLAPSGWPGGCPDADADTGRWIRLVTGSPQRIGGLRAVVPDAVTAAYVSTTATPELDPSSRAALPPGTIRGTVAKVAGVKRVTNLAGVAGREPESDTAYRRRASGLTRHRGRALTAWDYEELVSVAFPEVAAVRCLPHTAADGTRRPGSVGLVVLPDQPARPAPRPSVSLSGRIAEALAPRLPVHASPAVMCPLYVAATVDAVITLRPGFAALTGLREITAALETWLHPLNSAPVRWGVGLYRSSLVAFLDRLPWVGTLDSLVLSGPDGAPVQSLPVDACRGLYCSSALHTLDVREHL</sequence>
<comment type="caution">
    <text evidence="1">The sequence shown here is derived from an EMBL/GenBank/DDBJ whole genome shotgun (WGS) entry which is preliminary data.</text>
</comment>
<reference evidence="2" key="1">
    <citation type="submission" date="2023-07" db="EMBL/GenBank/DDBJ databases">
        <title>Draft genome sequence of the endophytic actinobacterium Streptomyces justiciae WPN32, a potential antibiotic producer.</title>
        <authorList>
            <person name="Yasawong M."/>
            <person name="Pana W."/>
            <person name="Ganta P."/>
            <person name="Santapan N."/>
            <person name="Songngamsuk T."/>
            <person name="Phatcharaharikarn M."/>
            <person name="Kerdtoob S."/>
            <person name="Nantapong N."/>
        </authorList>
    </citation>
    <scope>NUCLEOTIDE SEQUENCE [LARGE SCALE GENOMIC DNA]</scope>
    <source>
        <strain evidence="2">WPN32</strain>
    </source>
</reference>
<organism evidence="1 2">
    <name type="scientific">Streptomyces justiciae</name>
    <dbReference type="NCBI Taxonomy" id="2780140"/>
    <lineage>
        <taxon>Bacteria</taxon>
        <taxon>Bacillati</taxon>
        <taxon>Actinomycetota</taxon>
        <taxon>Actinomycetes</taxon>
        <taxon>Kitasatosporales</taxon>
        <taxon>Streptomycetaceae</taxon>
        <taxon>Streptomyces</taxon>
    </lineage>
</organism>
<dbReference type="RefSeq" id="WP_314204834.1">
    <property type="nucleotide sequence ID" value="NZ_JAVTLL010000022.1"/>
</dbReference>
<name>A0ABU3M2C5_9ACTN</name>
<accession>A0ABU3M2C5</accession>
<dbReference type="Proteomes" id="UP001257948">
    <property type="component" value="Unassembled WGS sequence"/>
</dbReference>
<evidence type="ECO:0000313" key="1">
    <source>
        <dbReference type="EMBL" id="MDT7844927.1"/>
    </source>
</evidence>
<proteinExistence type="predicted"/>
<protein>
    <submittedName>
        <fullName evidence="1">Baseplate J/gp47 family protein</fullName>
    </submittedName>
</protein>
<dbReference type="EMBL" id="JAVTLL010000022">
    <property type="protein sequence ID" value="MDT7844927.1"/>
    <property type="molecule type" value="Genomic_DNA"/>
</dbReference>
<gene>
    <name evidence="1" type="ORF">RQC66_29835</name>
</gene>
<keyword evidence="2" id="KW-1185">Reference proteome</keyword>
<evidence type="ECO:0000313" key="2">
    <source>
        <dbReference type="Proteomes" id="UP001257948"/>
    </source>
</evidence>